<evidence type="ECO:0000256" key="4">
    <source>
        <dbReference type="ARBA" id="ARBA00022490"/>
    </source>
</evidence>
<comment type="subcellular location">
    <subcellularLocation>
        <location evidence="2">Cytoplasm</location>
    </subcellularLocation>
    <subcellularLocation>
        <location evidence="1">Nucleus</location>
    </subcellularLocation>
</comment>
<evidence type="ECO:0000256" key="6">
    <source>
        <dbReference type="ARBA" id="ARBA00023242"/>
    </source>
</evidence>
<dbReference type="EMBL" id="CAAALY010014618">
    <property type="protein sequence ID" value="VEL12384.1"/>
    <property type="molecule type" value="Genomic_DNA"/>
</dbReference>
<dbReference type="PANTHER" id="PTHR12225">
    <property type="entry name" value="ADHESION REGULATING MOLECULE 1 110 KDA CELL MEMBRANE GLYCOPROTEIN"/>
    <property type="match status" value="1"/>
</dbReference>
<dbReference type="GO" id="GO:0005634">
    <property type="term" value="C:nucleus"/>
    <property type="evidence" value="ECO:0007669"/>
    <property type="project" value="UniProtKB-SubCell"/>
</dbReference>
<dbReference type="GO" id="GO:0070628">
    <property type="term" value="F:proteasome binding"/>
    <property type="evidence" value="ECO:0007669"/>
    <property type="project" value="TreeGrafter"/>
</dbReference>
<dbReference type="GO" id="GO:0061133">
    <property type="term" value="F:endopeptidase activator activity"/>
    <property type="evidence" value="ECO:0007669"/>
    <property type="project" value="TreeGrafter"/>
</dbReference>
<evidence type="ECO:0000256" key="1">
    <source>
        <dbReference type="ARBA" id="ARBA00004123"/>
    </source>
</evidence>
<dbReference type="AlphaFoldDB" id="A0A448WIE0"/>
<gene>
    <name evidence="8" type="ORF">PXEA_LOCUS5824</name>
</gene>
<feature type="domain" description="Pru" evidence="7">
    <location>
        <begin position="37"/>
        <end position="150"/>
    </location>
</feature>
<dbReference type="GO" id="GO:0005737">
    <property type="term" value="C:cytoplasm"/>
    <property type="evidence" value="ECO:0007669"/>
    <property type="project" value="UniProtKB-SubCell"/>
</dbReference>
<name>A0A448WIE0_9PLAT</name>
<reference evidence="8" key="1">
    <citation type="submission" date="2018-11" db="EMBL/GenBank/DDBJ databases">
        <authorList>
            <consortium name="Pathogen Informatics"/>
        </authorList>
    </citation>
    <scope>NUCLEOTIDE SEQUENCE</scope>
</reference>
<dbReference type="Gene3D" id="2.30.29.70">
    <property type="entry name" value="Proteasomal ubiquitin receptor Rpn13/ADRM1"/>
    <property type="match status" value="1"/>
</dbReference>
<comment type="similarity">
    <text evidence="3">Belongs to the ADRM1 family.</text>
</comment>
<evidence type="ECO:0000259" key="7">
    <source>
        <dbReference type="PROSITE" id="PS51917"/>
    </source>
</evidence>
<evidence type="ECO:0000313" key="9">
    <source>
        <dbReference type="Proteomes" id="UP000784294"/>
    </source>
</evidence>
<organism evidence="8 9">
    <name type="scientific">Protopolystoma xenopodis</name>
    <dbReference type="NCBI Taxonomy" id="117903"/>
    <lineage>
        <taxon>Eukaryota</taxon>
        <taxon>Metazoa</taxon>
        <taxon>Spiralia</taxon>
        <taxon>Lophotrochozoa</taxon>
        <taxon>Platyhelminthes</taxon>
        <taxon>Monogenea</taxon>
        <taxon>Polyopisthocotylea</taxon>
        <taxon>Polystomatidea</taxon>
        <taxon>Polystomatidae</taxon>
        <taxon>Protopolystoma</taxon>
    </lineage>
</organism>
<keyword evidence="6" id="KW-0539">Nucleus</keyword>
<dbReference type="InterPro" id="IPR006773">
    <property type="entry name" value="Rpn13/ADRM1"/>
</dbReference>
<dbReference type="GO" id="GO:0008541">
    <property type="term" value="C:proteasome regulatory particle, lid subcomplex"/>
    <property type="evidence" value="ECO:0007669"/>
    <property type="project" value="TreeGrafter"/>
</dbReference>
<evidence type="ECO:0000256" key="3">
    <source>
        <dbReference type="ARBA" id="ARBA00009216"/>
    </source>
</evidence>
<dbReference type="InterPro" id="IPR038633">
    <property type="entry name" value="Rpn13/ADRM1_Pru_sf"/>
</dbReference>
<dbReference type="OrthoDB" id="340431at2759"/>
<keyword evidence="9" id="KW-1185">Reference proteome</keyword>
<protein>
    <recommendedName>
        <fullName evidence="7">Pru domain-containing protein</fullName>
    </recommendedName>
</protein>
<evidence type="ECO:0000313" key="8">
    <source>
        <dbReference type="EMBL" id="VEL12384.1"/>
    </source>
</evidence>
<dbReference type="PROSITE" id="PS51917">
    <property type="entry name" value="PRU"/>
    <property type="match status" value="1"/>
</dbReference>
<dbReference type="CDD" id="cd13314">
    <property type="entry name" value="PH_Rpn13"/>
    <property type="match status" value="1"/>
</dbReference>
<sequence>MTAHIVFPNCFSQLLFPIATRTMSPTPLLFNKSNSVHSPRNLVQFKAGKMTMKPDKWVHADHRKGWAYLYQATDGKLHFCWIDRMTGYVEDSFIVSPKKAKLKRVSNCTTGRVYVLLLESKKRFFIWMQERVSACDDKLCSKINEFINSLPQSVGAQVRKLPNPFLKHCLADWPSSMSELCFFSDADLISLFTGGAGYSSTNSSDRDL</sequence>
<dbReference type="FunFam" id="2.30.29.70:FF:000001">
    <property type="entry name" value="Proteasomal ubiquitin receptor ADRM1"/>
    <property type="match status" value="1"/>
</dbReference>
<keyword evidence="4" id="KW-0963">Cytoplasm</keyword>
<dbReference type="PANTHER" id="PTHR12225:SF0">
    <property type="entry name" value="PROTEASOMAL UBIQUITIN RECEPTOR ADRM1"/>
    <property type="match status" value="1"/>
</dbReference>
<dbReference type="Pfam" id="PF04683">
    <property type="entry name" value="Rpn13_ADRM1_Pru"/>
    <property type="match status" value="1"/>
</dbReference>
<evidence type="ECO:0000256" key="5">
    <source>
        <dbReference type="ARBA" id="ARBA00022942"/>
    </source>
</evidence>
<keyword evidence="5" id="KW-0647">Proteasome</keyword>
<proteinExistence type="inferred from homology"/>
<dbReference type="Proteomes" id="UP000784294">
    <property type="component" value="Unassembled WGS sequence"/>
</dbReference>
<accession>A0A448WIE0</accession>
<dbReference type="InterPro" id="IPR044868">
    <property type="entry name" value="Rpn13/ADRM1_Pru"/>
</dbReference>
<evidence type="ECO:0000256" key="2">
    <source>
        <dbReference type="ARBA" id="ARBA00004496"/>
    </source>
</evidence>
<comment type="caution">
    <text evidence="8">The sequence shown here is derived from an EMBL/GenBank/DDBJ whole genome shotgun (WGS) entry which is preliminary data.</text>
</comment>